<dbReference type="OrthoDB" id="1957773at2"/>
<evidence type="ECO:0000313" key="2">
    <source>
        <dbReference type="EMBL" id="KAB3529875.1"/>
    </source>
</evidence>
<keyword evidence="3" id="KW-1185">Reference proteome</keyword>
<gene>
    <name evidence="2" type="ORF">F8153_08735</name>
</gene>
<protein>
    <submittedName>
        <fullName evidence="2">Uncharacterized protein</fullName>
    </submittedName>
</protein>
<keyword evidence="1" id="KW-0472">Membrane</keyword>
<dbReference type="AlphaFoldDB" id="A0A833HNV2"/>
<evidence type="ECO:0000313" key="3">
    <source>
        <dbReference type="Proteomes" id="UP000465601"/>
    </source>
</evidence>
<reference evidence="2 3" key="1">
    <citation type="submission" date="2019-10" db="EMBL/GenBank/DDBJ databases">
        <title>Alkaliphilus serpentinus sp. nov. and Alkaliphilus pronyensis sp. nov., two novel anaerobic alkaliphilic species isolated from the serpentinized-hosted hydrothermal field of the Prony Bay (New Caledonia).</title>
        <authorList>
            <person name="Postec A."/>
        </authorList>
    </citation>
    <scope>NUCLEOTIDE SEQUENCE [LARGE SCALE GENOMIC DNA]</scope>
    <source>
        <strain evidence="2 3">LacT</strain>
    </source>
</reference>
<keyword evidence="1" id="KW-0812">Transmembrane</keyword>
<sequence length="67" mass="7413">MFNFGIFLLLLGAVLVYATVPIIKIFNITTTKGILVVKLSGLALAVIGAIIMFFAQFPQRLEFLRLI</sequence>
<evidence type="ECO:0000256" key="1">
    <source>
        <dbReference type="SAM" id="Phobius"/>
    </source>
</evidence>
<proteinExistence type="predicted"/>
<feature type="transmembrane region" description="Helical" evidence="1">
    <location>
        <begin position="34"/>
        <end position="55"/>
    </location>
</feature>
<dbReference type="RefSeq" id="WP_151865974.1">
    <property type="nucleotide sequence ID" value="NZ_WBZB01000025.1"/>
</dbReference>
<organism evidence="2 3">
    <name type="scientific">Alkaliphilus serpentinus</name>
    <dbReference type="NCBI Taxonomy" id="1482731"/>
    <lineage>
        <taxon>Bacteria</taxon>
        <taxon>Bacillati</taxon>
        <taxon>Bacillota</taxon>
        <taxon>Clostridia</taxon>
        <taxon>Peptostreptococcales</taxon>
        <taxon>Natronincolaceae</taxon>
        <taxon>Alkaliphilus</taxon>
    </lineage>
</organism>
<comment type="caution">
    <text evidence="2">The sequence shown here is derived from an EMBL/GenBank/DDBJ whole genome shotgun (WGS) entry which is preliminary data.</text>
</comment>
<name>A0A833HNV2_9FIRM</name>
<keyword evidence="1" id="KW-1133">Transmembrane helix</keyword>
<dbReference type="EMBL" id="WBZB01000025">
    <property type="protein sequence ID" value="KAB3529875.1"/>
    <property type="molecule type" value="Genomic_DNA"/>
</dbReference>
<accession>A0A833HNV2</accession>
<dbReference type="Proteomes" id="UP000465601">
    <property type="component" value="Unassembled WGS sequence"/>
</dbReference>